<dbReference type="Gene3D" id="1.10.1040.20">
    <property type="entry name" value="ProC-like, C-terminal domain"/>
    <property type="match status" value="1"/>
</dbReference>
<dbReference type="InterPro" id="IPR037108">
    <property type="entry name" value="TM1727-like_C_sf"/>
</dbReference>
<evidence type="ECO:0000259" key="2">
    <source>
        <dbReference type="Pfam" id="PF10728"/>
    </source>
</evidence>
<protein>
    <submittedName>
        <fullName evidence="3">Rossmann-like and DUF2520 domain-containing protein</fullName>
    </submittedName>
</protein>
<sequence length="253" mass="28644">MINVILLGAGNVATHLFRAFRECKNVNLIQVYNHKAGKLKDFQREVATTTDLSKLKTADFYVLALKDDAINEVAEGLHIESGVVLHTSGGKDMKLLSRFQEHGVFYPLQTFSKNRNLNFREIPICLEASSPKVLGRVRKLAVNISDNIYEIDSESRRRMHVAAVFANNFTNHLYELSSEICEENGIEFDILKPLIRETASKIESLSPKEAQTGPAIRNDQHTIQTHLDLLNEDQQKIYKTLTSSIQKTYGKKL</sequence>
<dbReference type="PANTHER" id="PTHR40459">
    <property type="entry name" value="CONSERVED HYPOTHETICAL ALANINE AND LEUCINE RICH PROTEIN"/>
    <property type="match status" value="1"/>
</dbReference>
<evidence type="ECO:0000259" key="1">
    <source>
        <dbReference type="Pfam" id="PF03807"/>
    </source>
</evidence>
<comment type="caution">
    <text evidence="3">The sequence shown here is derived from an EMBL/GenBank/DDBJ whole genome shotgun (WGS) entry which is preliminary data.</text>
</comment>
<feature type="domain" description="Pyrroline-5-carboxylate reductase catalytic N-terminal" evidence="1">
    <location>
        <begin position="5"/>
        <end position="81"/>
    </location>
</feature>
<proteinExistence type="predicted"/>
<dbReference type="InterPro" id="IPR008927">
    <property type="entry name" value="6-PGluconate_DH-like_C_sf"/>
</dbReference>
<evidence type="ECO:0000313" key="4">
    <source>
        <dbReference type="Proteomes" id="UP001597131"/>
    </source>
</evidence>
<dbReference type="EMBL" id="JBHTLI010000001">
    <property type="protein sequence ID" value="MFD1096059.1"/>
    <property type="molecule type" value="Genomic_DNA"/>
</dbReference>
<dbReference type="Pfam" id="PF03807">
    <property type="entry name" value="F420_oxidored"/>
    <property type="match status" value="1"/>
</dbReference>
<dbReference type="RefSeq" id="WP_380745277.1">
    <property type="nucleotide sequence ID" value="NZ_JBHTLI010000001.1"/>
</dbReference>
<dbReference type="InterPro" id="IPR018931">
    <property type="entry name" value="DUF2520"/>
</dbReference>
<dbReference type="Gene3D" id="3.40.50.720">
    <property type="entry name" value="NAD(P)-binding Rossmann-like Domain"/>
    <property type="match status" value="1"/>
</dbReference>
<keyword evidence="4" id="KW-1185">Reference proteome</keyword>
<dbReference type="Pfam" id="PF10728">
    <property type="entry name" value="DUF2520"/>
    <property type="match status" value="1"/>
</dbReference>
<accession>A0ABW3NSR4</accession>
<dbReference type="Proteomes" id="UP001597131">
    <property type="component" value="Unassembled WGS sequence"/>
</dbReference>
<evidence type="ECO:0000313" key="3">
    <source>
        <dbReference type="EMBL" id="MFD1096059.1"/>
    </source>
</evidence>
<dbReference type="SUPFAM" id="SSF51735">
    <property type="entry name" value="NAD(P)-binding Rossmann-fold domains"/>
    <property type="match status" value="1"/>
</dbReference>
<feature type="domain" description="DUF2520" evidence="2">
    <location>
        <begin position="122"/>
        <end position="244"/>
    </location>
</feature>
<dbReference type="InterPro" id="IPR036291">
    <property type="entry name" value="NAD(P)-bd_dom_sf"/>
</dbReference>
<name>A0ABW3NSR4_9FLAO</name>
<reference evidence="4" key="1">
    <citation type="journal article" date="2019" name="Int. J. Syst. Evol. Microbiol.">
        <title>The Global Catalogue of Microorganisms (GCM) 10K type strain sequencing project: providing services to taxonomists for standard genome sequencing and annotation.</title>
        <authorList>
            <consortium name="The Broad Institute Genomics Platform"/>
            <consortium name="The Broad Institute Genome Sequencing Center for Infectious Disease"/>
            <person name="Wu L."/>
            <person name="Ma J."/>
        </authorList>
    </citation>
    <scope>NUCLEOTIDE SEQUENCE [LARGE SCALE GENOMIC DNA]</scope>
    <source>
        <strain evidence="4">CCUG 64793</strain>
    </source>
</reference>
<dbReference type="PANTHER" id="PTHR40459:SF1">
    <property type="entry name" value="CONSERVED HYPOTHETICAL ALANINE AND LEUCINE RICH PROTEIN"/>
    <property type="match status" value="1"/>
</dbReference>
<dbReference type="SUPFAM" id="SSF48179">
    <property type="entry name" value="6-phosphogluconate dehydrogenase C-terminal domain-like"/>
    <property type="match status" value="1"/>
</dbReference>
<dbReference type="InterPro" id="IPR028939">
    <property type="entry name" value="P5C_Rdtase_cat_N"/>
</dbReference>
<gene>
    <name evidence="3" type="ORF">ACFQ3Q_09895</name>
</gene>
<organism evidence="3 4">
    <name type="scientific">Salegentibacter chungangensis</name>
    <dbReference type="NCBI Taxonomy" id="1335724"/>
    <lineage>
        <taxon>Bacteria</taxon>
        <taxon>Pseudomonadati</taxon>
        <taxon>Bacteroidota</taxon>
        <taxon>Flavobacteriia</taxon>
        <taxon>Flavobacteriales</taxon>
        <taxon>Flavobacteriaceae</taxon>
        <taxon>Salegentibacter</taxon>
    </lineage>
</organism>